<dbReference type="EMBL" id="CP013215">
    <property type="protein sequence ID" value="ALP55340.1"/>
    <property type="molecule type" value="Genomic_DNA"/>
</dbReference>
<organism evidence="1">
    <name type="scientific">Klebsiella pneumoniae subsp. pneumoniae</name>
    <dbReference type="NCBI Taxonomy" id="72407"/>
    <lineage>
        <taxon>Bacteria</taxon>
        <taxon>Pseudomonadati</taxon>
        <taxon>Pseudomonadota</taxon>
        <taxon>Gammaproteobacteria</taxon>
        <taxon>Enterobacterales</taxon>
        <taxon>Enterobacteriaceae</taxon>
        <taxon>Klebsiella/Raoultella group</taxon>
        <taxon>Klebsiella</taxon>
        <taxon>Klebsiella pneumoniae complex</taxon>
    </lineage>
</organism>
<reference evidence="1" key="1">
    <citation type="submission" date="2015-11" db="EMBL/GenBank/DDBJ databases">
        <title>Complete nucleotide sequence of pH11, an IncHI2 plasmid conferring multi-antibiotic resistance and multi-heavy metal resistance genes in a clinical Klebsiella pneumoniae isolate.</title>
        <authorList>
            <person name="Zhai Y."/>
            <person name="He Z."/>
            <person name="Kang Y."/>
            <person name="Yu H."/>
            <person name="Wang J."/>
            <person name="Du P."/>
            <person name="Zhang Z."/>
            <person name="Hu S."/>
            <person name="Gao Z."/>
        </authorList>
    </citation>
    <scope>NUCLEOTIDE SEQUENCE [LARGE SCALE GENOMIC DNA]</scope>
    <source>
        <strain evidence="1">H11</strain>
        <plasmid evidence="1">pH11</plasmid>
    </source>
</reference>
<geneLocation type="plasmid" evidence="1">
    <name>pH11</name>
</geneLocation>
<dbReference type="AlphaFoldDB" id="A0A0S2TJL4"/>
<gene>
    <name evidence="1" type="ORF">KPH11_322</name>
</gene>
<protein>
    <submittedName>
        <fullName evidence="1">Uncharacterized protein</fullName>
    </submittedName>
</protein>
<name>A0A0S2TJL4_KLEPN</name>
<keyword evidence="1" id="KW-0614">Plasmid</keyword>
<sequence length="89" mass="9970">MKALVRVNYPVCGDGMAQAYIITPSKVRTHSFSLCRNAGAVSYQTSAMKFSNAFQKFKGLKLYLYLTVPARKVTFLNRNRLASLNFLNG</sequence>
<evidence type="ECO:0000313" key="1">
    <source>
        <dbReference type="EMBL" id="ALP55340.1"/>
    </source>
</evidence>
<accession>A0A0S2TJL4</accession>
<proteinExistence type="predicted"/>